<organism evidence="2 3">
    <name type="scientific">Trypanosoma conorhini</name>
    <dbReference type="NCBI Taxonomy" id="83891"/>
    <lineage>
        <taxon>Eukaryota</taxon>
        <taxon>Discoba</taxon>
        <taxon>Euglenozoa</taxon>
        <taxon>Kinetoplastea</taxon>
        <taxon>Metakinetoplastina</taxon>
        <taxon>Trypanosomatida</taxon>
        <taxon>Trypanosomatidae</taxon>
        <taxon>Trypanosoma</taxon>
    </lineage>
</organism>
<evidence type="ECO:0000313" key="2">
    <source>
        <dbReference type="EMBL" id="RNF27705.1"/>
    </source>
</evidence>
<reference evidence="2 3" key="1">
    <citation type="journal article" date="2018" name="BMC Genomics">
        <title>Genomic comparison of Trypanosoma conorhini and Trypanosoma rangeli to Trypanosoma cruzi strains of high and low virulence.</title>
        <authorList>
            <person name="Bradwell K.R."/>
            <person name="Koparde V.N."/>
            <person name="Matveyev A.V."/>
            <person name="Serrano M.G."/>
            <person name="Alves J.M."/>
            <person name="Parikh H."/>
            <person name="Huang B."/>
            <person name="Lee V."/>
            <person name="Espinosa-Alvarez O."/>
            <person name="Ortiz P.A."/>
            <person name="Costa-Martins A.G."/>
            <person name="Teixeira M.M."/>
            <person name="Buck G.A."/>
        </authorList>
    </citation>
    <scope>NUCLEOTIDE SEQUENCE [LARGE SCALE GENOMIC DNA]</scope>
    <source>
        <strain evidence="2 3">025E</strain>
    </source>
</reference>
<dbReference type="AlphaFoldDB" id="A0A422QCP6"/>
<dbReference type="Proteomes" id="UP000284403">
    <property type="component" value="Unassembled WGS sequence"/>
</dbReference>
<comment type="caution">
    <text evidence="2">The sequence shown here is derived from an EMBL/GenBank/DDBJ whole genome shotgun (WGS) entry which is preliminary data.</text>
</comment>
<keyword evidence="3" id="KW-1185">Reference proteome</keyword>
<accession>A0A422QCP6</accession>
<gene>
    <name evidence="2" type="ORF">Tco025E_00089</name>
</gene>
<proteinExistence type="predicted"/>
<sequence length="109" mass="11802">MPTANLASSSLSRRIIASPSLAARRLKLSLSRSSASTAALHRSSCWRSSAAVSGGMKRRIHKRCVNANLTSFPVFALFSLVCSSMPPRVFYFPLLFFSPSSPPLLRVCG</sequence>
<keyword evidence="1" id="KW-0472">Membrane</keyword>
<evidence type="ECO:0000256" key="1">
    <source>
        <dbReference type="SAM" id="Phobius"/>
    </source>
</evidence>
<dbReference type="RefSeq" id="XP_029232911.1">
    <property type="nucleotide sequence ID" value="XM_029367038.1"/>
</dbReference>
<feature type="transmembrane region" description="Helical" evidence="1">
    <location>
        <begin position="65"/>
        <end position="86"/>
    </location>
</feature>
<keyword evidence="1" id="KW-1133">Transmembrane helix</keyword>
<keyword evidence="1" id="KW-0812">Transmembrane</keyword>
<name>A0A422QCP6_9TRYP</name>
<protein>
    <submittedName>
        <fullName evidence="2">Uncharacterized protein</fullName>
    </submittedName>
</protein>
<dbReference type="GeneID" id="40313700"/>
<evidence type="ECO:0000313" key="3">
    <source>
        <dbReference type="Proteomes" id="UP000284403"/>
    </source>
</evidence>
<dbReference type="EMBL" id="MKKU01000001">
    <property type="protein sequence ID" value="RNF27705.1"/>
    <property type="molecule type" value="Genomic_DNA"/>
</dbReference>